<evidence type="ECO:0000256" key="3">
    <source>
        <dbReference type="ARBA" id="ARBA00022552"/>
    </source>
</evidence>
<keyword evidence="4" id="KW-0539">Nucleus</keyword>
<sequence length="312" mass="33738">MAGQMGIRRLKSAKRHMGIYQHSFGFREPFQVLVDGNFLHVARESKKNLEEALPKILTGQVKLMTTYCCYAELRKLAGEFRPTAAAAKKLEKRRCTHQPAVSAAECLREIFGAENKFNYILATQDAALRSALRAIPGVPLLYINKSVLILEPPSIATLEHVKQIEIIKTMPKKNEVKVTRDEEIQILEPAAKKRKRTKEPNPLSVKRKKPKTAPSQPGAAKQKKAEAEAGVEDYSNEEDESAGATGHAADAAAANAAATGSESDAVPQPRKPKRKRKRSKKASGSSGPSSSSVQPAGTGADGNSDGDGSDSD</sequence>
<feature type="compositionally biased region" description="Basic residues" evidence="7">
    <location>
        <begin position="270"/>
        <end position="281"/>
    </location>
</feature>
<evidence type="ECO:0000256" key="5">
    <source>
        <dbReference type="ARBA" id="ARBA00037300"/>
    </source>
</evidence>
<feature type="compositionally biased region" description="Low complexity" evidence="7">
    <location>
        <begin position="242"/>
        <end position="268"/>
    </location>
</feature>
<feature type="domain" description="UTP23 sensor motif region" evidence="8">
    <location>
        <begin position="192"/>
        <end position="209"/>
    </location>
</feature>
<evidence type="ECO:0000259" key="8">
    <source>
        <dbReference type="Pfam" id="PF24779"/>
    </source>
</evidence>
<gene>
    <name evidence="9" type="ORF">HK105_200936</name>
</gene>
<accession>A0ABR4NIE1</accession>
<dbReference type="Pfam" id="PF24779">
    <property type="entry name" value="UTP23_sensor"/>
    <property type="match status" value="1"/>
</dbReference>
<keyword evidence="3" id="KW-0698">rRNA processing</keyword>
<dbReference type="InterPro" id="IPR006984">
    <property type="entry name" value="Fcf1/UTP23"/>
</dbReference>
<evidence type="ECO:0000256" key="1">
    <source>
        <dbReference type="ARBA" id="ARBA00004604"/>
    </source>
</evidence>
<keyword evidence="2" id="KW-0690">Ribosome biogenesis</keyword>
<dbReference type="PANTHER" id="PTHR12416">
    <property type="entry name" value="RRNA-PROCESSING PROTEIN UTP23 HOMOLOG"/>
    <property type="match status" value="1"/>
</dbReference>
<evidence type="ECO:0000256" key="2">
    <source>
        <dbReference type="ARBA" id="ARBA00022517"/>
    </source>
</evidence>
<feature type="compositionally biased region" description="Low complexity" evidence="7">
    <location>
        <begin position="282"/>
        <end position="303"/>
    </location>
</feature>
<feature type="compositionally biased region" description="Acidic residues" evidence="7">
    <location>
        <begin position="229"/>
        <end position="241"/>
    </location>
</feature>
<dbReference type="Gene3D" id="3.40.50.1010">
    <property type="entry name" value="5'-nuclease"/>
    <property type="match status" value="1"/>
</dbReference>
<comment type="subcellular location">
    <subcellularLocation>
        <location evidence="1">Nucleus</location>
        <location evidence="1">Nucleolus</location>
    </subcellularLocation>
</comment>
<feature type="region of interest" description="Disordered" evidence="7">
    <location>
        <begin position="187"/>
        <end position="312"/>
    </location>
</feature>
<dbReference type="Pfam" id="PF04900">
    <property type="entry name" value="Fcf1"/>
    <property type="match status" value="1"/>
</dbReference>
<evidence type="ECO:0000313" key="10">
    <source>
        <dbReference type="Proteomes" id="UP001527925"/>
    </source>
</evidence>
<dbReference type="EMBL" id="JADGIZ020000003">
    <property type="protein sequence ID" value="KAL2919293.1"/>
    <property type="molecule type" value="Genomic_DNA"/>
</dbReference>
<comment type="caution">
    <text evidence="9">The sequence shown here is derived from an EMBL/GenBank/DDBJ whole genome shotgun (WGS) entry which is preliminary data.</text>
</comment>
<organism evidence="9 10">
    <name type="scientific">Polyrhizophydium stewartii</name>
    <dbReference type="NCBI Taxonomy" id="2732419"/>
    <lineage>
        <taxon>Eukaryota</taxon>
        <taxon>Fungi</taxon>
        <taxon>Fungi incertae sedis</taxon>
        <taxon>Chytridiomycota</taxon>
        <taxon>Chytridiomycota incertae sedis</taxon>
        <taxon>Chytridiomycetes</taxon>
        <taxon>Rhizophydiales</taxon>
        <taxon>Rhizophydiales incertae sedis</taxon>
        <taxon>Polyrhizophydium</taxon>
    </lineage>
</organism>
<reference evidence="9 10" key="1">
    <citation type="submission" date="2023-09" db="EMBL/GenBank/DDBJ databases">
        <title>Pangenome analysis of Batrachochytrium dendrobatidis and related Chytrids.</title>
        <authorList>
            <person name="Yacoub M.N."/>
            <person name="Stajich J.E."/>
            <person name="James T.Y."/>
        </authorList>
    </citation>
    <scope>NUCLEOTIDE SEQUENCE [LARGE SCALE GENOMIC DNA]</scope>
    <source>
        <strain evidence="9 10">JEL0888</strain>
    </source>
</reference>
<keyword evidence="10" id="KW-1185">Reference proteome</keyword>
<protein>
    <recommendedName>
        <fullName evidence="8">UTP23 sensor motif region domain-containing protein</fullName>
    </recommendedName>
</protein>
<dbReference type="CDD" id="cd08553">
    <property type="entry name" value="PIN_Fcf1-like"/>
    <property type="match status" value="1"/>
</dbReference>
<comment type="similarity">
    <text evidence="6">Belongs to the UTP23/FCF1 family. UTP23 subfamily.</text>
</comment>
<evidence type="ECO:0000256" key="4">
    <source>
        <dbReference type="ARBA" id="ARBA00023242"/>
    </source>
</evidence>
<dbReference type="SUPFAM" id="SSF88723">
    <property type="entry name" value="PIN domain-like"/>
    <property type="match status" value="1"/>
</dbReference>
<dbReference type="InterPro" id="IPR029060">
    <property type="entry name" value="PIN-like_dom_sf"/>
</dbReference>
<evidence type="ECO:0000256" key="6">
    <source>
        <dbReference type="ARBA" id="ARBA00038503"/>
    </source>
</evidence>
<proteinExistence type="inferred from homology"/>
<dbReference type="Proteomes" id="UP001527925">
    <property type="component" value="Unassembled WGS sequence"/>
</dbReference>
<dbReference type="InterPro" id="IPR057776">
    <property type="entry name" value="UTP23_sensor"/>
</dbReference>
<evidence type="ECO:0000313" key="9">
    <source>
        <dbReference type="EMBL" id="KAL2919293.1"/>
    </source>
</evidence>
<name>A0ABR4NIE1_9FUNG</name>
<comment type="function">
    <text evidence="5">Involved in rRNA-processing and ribosome biogenesis.</text>
</comment>
<evidence type="ECO:0000256" key="7">
    <source>
        <dbReference type="SAM" id="MobiDB-lite"/>
    </source>
</evidence>